<dbReference type="PRINTS" id="PR00344">
    <property type="entry name" value="BCTRLSENSOR"/>
</dbReference>
<dbReference type="InterPro" id="IPR036097">
    <property type="entry name" value="HisK_dim/P_sf"/>
</dbReference>
<feature type="domain" description="Histidine kinase" evidence="13">
    <location>
        <begin position="274"/>
        <end position="508"/>
    </location>
</feature>
<evidence type="ECO:0000256" key="8">
    <source>
        <dbReference type="ARBA" id="ARBA00022777"/>
    </source>
</evidence>
<evidence type="ECO:0000256" key="3">
    <source>
        <dbReference type="ARBA" id="ARBA00012438"/>
    </source>
</evidence>
<dbReference type="CDD" id="cd00082">
    <property type="entry name" value="HisKA"/>
    <property type="match status" value="1"/>
</dbReference>
<keyword evidence="17" id="KW-1185">Reference proteome</keyword>
<dbReference type="InterPro" id="IPR003661">
    <property type="entry name" value="HisK_dim/P_dom"/>
</dbReference>
<dbReference type="InterPro" id="IPR050351">
    <property type="entry name" value="BphY/WalK/GraS-like"/>
</dbReference>
<dbReference type="FunFam" id="3.30.565.10:FF:000023">
    <property type="entry name" value="PAS domain-containing sensor histidine kinase"/>
    <property type="match status" value="1"/>
</dbReference>
<evidence type="ECO:0000256" key="4">
    <source>
        <dbReference type="ARBA" id="ARBA00022475"/>
    </source>
</evidence>
<dbReference type="Gene3D" id="3.30.565.10">
    <property type="entry name" value="Histidine kinase-like ATPase, C-terminal domain"/>
    <property type="match status" value="1"/>
</dbReference>
<evidence type="ECO:0000259" key="14">
    <source>
        <dbReference type="PROSITE" id="PS50112"/>
    </source>
</evidence>
<keyword evidence="12" id="KW-0175">Coiled coil</keyword>
<accession>A0A1U9NPS1</accession>
<name>A0A1U9NPS1_9BACT</name>
<keyword evidence="8" id="KW-0418">Kinase</keyword>
<dbReference type="SUPFAM" id="SSF47384">
    <property type="entry name" value="Homodimeric domain of signal transducing histidine kinase"/>
    <property type="match status" value="1"/>
</dbReference>
<dbReference type="SUPFAM" id="SSF52172">
    <property type="entry name" value="CheY-like"/>
    <property type="match status" value="1"/>
</dbReference>
<evidence type="ECO:0000259" key="13">
    <source>
        <dbReference type="PROSITE" id="PS50109"/>
    </source>
</evidence>
<dbReference type="Gene3D" id="3.30.450.20">
    <property type="entry name" value="PAS domain"/>
    <property type="match status" value="1"/>
</dbReference>
<dbReference type="SUPFAM" id="SSF55874">
    <property type="entry name" value="ATPase domain of HSP90 chaperone/DNA topoisomerase II/histidine kinase"/>
    <property type="match status" value="1"/>
</dbReference>
<keyword evidence="9" id="KW-0067">ATP-binding</keyword>
<evidence type="ECO:0000256" key="2">
    <source>
        <dbReference type="ARBA" id="ARBA00004236"/>
    </source>
</evidence>
<dbReference type="InterPro" id="IPR000700">
    <property type="entry name" value="PAS-assoc_C"/>
</dbReference>
<dbReference type="GO" id="GO:0000156">
    <property type="term" value="F:phosphorelay response regulator activity"/>
    <property type="evidence" value="ECO:0007669"/>
    <property type="project" value="TreeGrafter"/>
</dbReference>
<dbReference type="InterPro" id="IPR013767">
    <property type="entry name" value="PAS_fold"/>
</dbReference>
<dbReference type="GO" id="GO:0005886">
    <property type="term" value="C:plasma membrane"/>
    <property type="evidence" value="ECO:0007669"/>
    <property type="project" value="UniProtKB-SubCell"/>
</dbReference>
<dbReference type="InterPro" id="IPR011006">
    <property type="entry name" value="CheY-like_superfamily"/>
</dbReference>
<dbReference type="GO" id="GO:0000155">
    <property type="term" value="F:phosphorelay sensor kinase activity"/>
    <property type="evidence" value="ECO:0007669"/>
    <property type="project" value="InterPro"/>
</dbReference>
<keyword evidence="7" id="KW-0547">Nucleotide-binding</keyword>
<evidence type="ECO:0000256" key="5">
    <source>
        <dbReference type="ARBA" id="ARBA00022553"/>
    </source>
</evidence>
<evidence type="ECO:0000256" key="9">
    <source>
        <dbReference type="ARBA" id="ARBA00022840"/>
    </source>
</evidence>
<dbReference type="PROSITE" id="PS50112">
    <property type="entry name" value="PAS"/>
    <property type="match status" value="1"/>
</dbReference>
<organism evidence="16 17">
    <name type="scientific">Anaerohalosphaera lusitana</name>
    <dbReference type="NCBI Taxonomy" id="1936003"/>
    <lineage>
        <taxon>Bacteria</taxon>
        <taxon>Pseudomonadati</taxon>
        <taxon>Planctomycetota</taxon>
        <taxon>Phycisphaerae</taxon>
        <taxon>Sedimentisphaerales</taxon>
        <taxon>Anaerohalosphaeraceae</taxon>
        <taxon>Anaerohalosphaera</taxon>
    </lineage>
</organism>
<dbReference type="PROSITE" id="PS50109">
    <property type="entry name" value="HIS_KIN"/>
    <property type="match status" value="1"/>
</dbReference>
<keyword evidence="4" id="KW-1003">Cell membrane</keyword>
<dbReference type="CDD" id="cd00130">
    <property type="entry name" value="PAS"/>
    <property type="match status" value="1"/>
</dbReference>
<comment type="subcellular location">
    <subcellularLocation>
        <location evidence="2">Cell membrane</location>
    </subcellularLocation>
</comment>
<evidence type="ECO:0000313" key="16">
    <source>
        <dbReference type="EMBL" id="AQT69913.1"/>
    </source>
</evidence>
<dbReference type="RefSeq" id="WP_169853259.1">
    <property type="nucleotide sequence ID" value="NZ_CP019791.1"/>
</dbReference>
<dbReference type="Pfam" id="PF00989">
    <property type="entry name" value="PAS"/>
    <property type="match status" value="1"/>
</dbReference>
<dbReference type="AlphaFoldDB" id="A0A1U9NPS1"/>
<keyword evidence="10" id="KW-0902">Two-component regulatory system</keyword>
<evidence type="ECO:0000256" key="10">
    <source>
        <dbReference type="ARBA" id="ARBA00023012"/>
    </source>
</evidence>
<dbReference type="Gene3D" id="1.10.287.130">
    <property type="match status" value="1"/>
</dbReference>
<dbReference type="GO" id="GO:0030295">
    <property type="term" value="F:protein kinase activator activity"/>
    <property type="evidence" value="ECO:0007669"/>
    <property type="project" value="TreeGrafter"/>
</dbReference>
<protein>
    <recommendedName>
        <fullName evidence="3">histidine kinase</fullName>
        <ecNumber evidence="3">2.7.13.3</ecNumber>
    </recommendedName>
</protein>
<proteinExistence type="predicted"/>
<dbReference type="Proteomes" id="UP000189674">
    <property type="component" value="Chromosome"/>
</dbReference>
<evidence type="ECO:0000256" key="1">
    <source>
        <dbReference type="ARBA" id="ARBA00000085"/>
    </source>
</evidence>
<dbReference type="InterPro" id="IPR005467">
    <property type="entry name" value="His_kinase_dom"/>
</dbReference>
<dbReference type="InterPro" id="IPR003594">
    <property type="entry name" value="HATPase_dom"/>
</dbReference>
<dbReference type="STRING" id="1936003.STSP2_03113"/>
<sequence length="508" mass="56868">MVEKRVVIVEGVNSEARDLAEVLNRLGYTVADVVRGGGDVAERLRDIESDVMVADAQFNDGARAYEVLGDWCAREGMPAVYVFDEKSQNRPVPEDMGVCYTLYVPFGDQELQHGIEAAVYRMRSAKQLEESEARFRLFYENSPVAYQSLDAEGRILEVNPAWLEMLGYERSEVLGRSIKEFLMESSSEGFDGMFKDFKESGKLRGHSVCMVCSDGRKRFIEADGNICHDENGRFVQTHCVMRDVTEARVAEEEKERCLKLLEQKNKELEQIIHIASHDLRSPLVTIRGFGMELADACERIGELLKDVELGQEKEKDLQELLGAEVPESLKFISAGTDKMDSLISSLLRLARIGTAALDIQPLDMNMLVTNIKHSMEFQIQEKEVDVIVEEGLPGCMGDPTQISQVFSNLMGNAVKYLDGSRKGVIRVSGERKGDWSEYCVEDNGGGIEQDQLDRIFEMFYRLDPDGSEGEGLGLTIVRRIVSGHEGRIWVDSEVGKGSKFFVALPAAD</sequence>
<dbReference type="NCBIfam" id="TIGR00229">
    <property type="entry name" value="sensory_box"/>
    <property type="match status" value="1"/>
</dbReference>
<keyword evidence="6 16" id="KW-0808">Transferase</keyword>
<evidence type="ECO:0000259" key="15">
    <source>
        <dbReference type="PROSITE" id="PS50113"/>
    </source>
</evidence>
<feature type="domain" description="PAC" evidence="15">
    <location>
        <begin position="204"/>
        <end position="256"/>
    </location>
</feature>
<evidence type="ECO:0000256" key="6">
    <source>
        <dbReference type="ARBA" id="ARBA00022679"/>
    </source>
</evidence>
<dbReference type="SMART" id="SM00388">
    <property type="entry name" value="HisKA"/>
    <property type="match status" value="1"/>
</dbReference>
<dbReference type="PROSITE" id="PS50113">
    <property type="entry name" value="PAC"/>
    <property type="match status" value="1"/>
</dbReference>
<reference evidence="17" key="1">
    <citation type="submission" date="2017-02" db="EMBL/GenBank/DDBJ databases">
        <title>Comparative genomics and description of representatives of a novel lineage of planctomycetes thriving in anoxic sediments.</title>
        <authorList>
            <person name="Spring S."/>
            <person name="Bunk B."/>
            <person name="Sproer C."/>
        </authorList>
    </citation>
    <scope>NUCLEOTIDE SEQUENCE [LARGE SCALE GENOMIC DNA]</scope>
    <source>
        <strain evidence="17">ST-NAGAB-D1</strain>
    </source>
</reference>
<comment type="catalytic activity">
    <reaction evidence="1">
        <text>ATP + protein L-histidine = ADP + protein N-phospho-L-histidine.</text>
        <dbReference type="EC" id="2.7.13.3"/>
    </reaction>
</comment>
<dbReference type="InterPro" id="IPR000014">
    <property type="entry name" value="PAS"/>
</dbReference>
<feature type="coiled-coil region" evidence="12">
    <location>
        <begin position="247"/>
        <end position="278"/>
    </location>
</feature>
<dbReference type="InterPro" id="IPR004358">
    <property type="entry name" value="Sig_transdc_His_kin-like_C"/>
</dbReference>
<dbReference type="PANTHER" id="PTHR42878:SF15">
    <property type="entry name" value="BACTERIOPHYTOCHROME"/>
    <property type="match status" value="1"/>
</dbReference>
<dbReference type="Gene3D" id="3.40.50.2300">
    <property type="match status" value="1"/>
</dbReference>
<dbReference type="PANTHER" id="PTHR42878">
    <property type="entry name" value="TWO-COMPONENT HISTIDINE KINASE"/>
    <property type="match status" value="1"/>
</dbReference>
<gene>
    <name evidence="16" type="primary">cph1_12</name>
    <name evidence="16" type="ORF">STSP2_03113</name>
</gene>
<dbReference type="SUPFAM" id="SSF55785">
    <property type="entry name" value="PYP-like sensor domain (PAS domain)"/>
    <property type="match status" value="1"/>
</dbReference>
<dbReference type="Pfam" id="PF02518">
    <property type="entry name" value="HATPase_c"/>
    <property type="match status" value="1"/>
</dbReference>
<feature type="domain" description="PAS" evidence="14">
    <location>
        <begin position="131"/>
        <end position="201"/>
    </location>
</feature>
<dbReference type="GO" id="GO:0006355">
    <property type="term" value="P:regulation of DNA-templated transcription"/>
    <property type="evidence" value="ECO:0007669"/>
    <property type="project" value="InterPro"/>
</dbReference>
<keyword evidence="5" id="KW-0597">Phosphoprotein</keyword>
<dbReference type="GO" id="GO:0007234">
    <property type="term" value="P:osmosensory signaling via phosphorelay pathway"/>
    <property type="evidence" value="ECO:0007669"/>
    <property type="project" value="TreeGrafter"/>
</dbReference>
<dbReference type="InterPro" id="IPR036890">
    <property type="entry name" value="HATPase_C_sf"/>
</dbReference>
<keyword evidence="11" id="KW-0472">Membrane</keyword>
<evidence type="ECO:0000313" key="17">
    <source>
        <dbReference type="Proteomes" id="UP000189674"/>
    </source>
</evidence>
<evidence type="ECO:0000256" key="7">
    <source>
        <dbReference type="ARBA" id="ARBA00022741"/>
    </source>
</evidence>
<dbReference type="InterPro" id="IPR035965">
    <property type="entry name" value="PAS-like_dom_sf"/>
</dbReference>
<dbReference type="EC" id="2.7.13.3" evidence="3"/>
<evidence type="ECO:0000256" key="11">
    <source>
        <dbReference type="ARBA" id="ARBA00023136"/>
    </source>
</evidence>
<dbReference type="KEGG" id="alus:STSP2_03113"/>
<evidence type="ECO:0000256" key="12">
    <source>
        <dbReference type="SAM" id="Coils"/>
    </source>
</evidence>
<dbReference type="GO" id="GO:0005524">
    <property type="term" value="F:ATP binding"/>
    <property type="evidence" value="ECO:0007669"/>
    <property type="project" value="UniProtKB-KW"/>
</dbReference>
<dbReference type="SMART" id="SM00387">
    <property type="entry name" value="HATPase_c"/>
    <property type="match status" value="1"/>
</dbReference>
<dbReference type="SMART" id="SM00091">
    <property type="entry name" value="PAS"/>
    <property type="match status" value="1"/>
</dbReference>
<dbReference type="EMBL" id="CP019791">
    <property type="protein sequence ID" value="AQT69913.1"/>
    <property type="molecule type" value="Genomic_DNA"/>
</dbReference>